<dbReference type="EMBL" id="CP090958">
    <property type="protein sequence ID" value="WGW13092.1"/>
    <property type="molecule type" value="Genomic_DNA"/>
</dbReference>
<protein>
    <submittedName>
        <fullName evidence="1">Histidine phosphatase family protein</fullName>
    </submittedName>
</protein>
<name>A0ABY8QVV1_9MICO</name>
<gene>
    <name evidence="1" type="ORF">LWF01_04775</name>
</gene>
<accession>A0ABY8QVV1</accession>
<sequence length="186" mass="20733">MRLHLVRHGAPLIDQDREPASWDLDPAGHDDIDRLLASGVLPDDARWISSTEPKALQTAERLTSTPVLQVEQLGEQRRPNTWVKDFAIHIHRALVTEDMPVAEGWEPARETRSRITDAVARLEADADGQDLVLVGHSTPWLLLVSELTGAPVDLAAWERLLMPDHCILERGVLVQGWGAWREDAAS</sequence>
<dbReference type="InterPro" id="IPR013078">
    <property type="entry name" value="His_Pase_superF_clade-1"/>
</dbReference>
<evidence type="ECO:0000313" key="2">
    <source>
        <dbReference type="Proteomes" id="UP001209083"/>
    </source>
</evidence>
<organism evidence="1 2">
    <name type="scientific">Saxibacter everestensis</name>
    <dbReference type="NCBI Taxonomy" id="2909229"/>
    <lineage>
        <taxon>Bacteria</taxon>
        <taxon>Bacillati</taxon>
        <taxon>Actinomycetota</taxon>
        <taxon>Actinomycetes</taxon>
        <taxon>Micrococcales</taxon>
        <taxon>Brevibacteriaceae</taxon>
        <taxon>Saxibacter</taxon>
    </lineage>
</organism>
<dbReference type="Pfam" id="PF00300">
    <property type="entry name" value="His_Phos_1"/>
    <property type="match status" value="1"/>
</dbReference>
<evidence type="ECO:0000313" key="1">
    <source>
        <dbReference type="EMBL" id="WGW13092.1"/>
    </source>
</evidence>
<dbReference type="InterPro" id="IPR029033">
    <property type="entry name" value="His_PPase_superfam"/>
</dbReference>
<proteinExistence type="predicted"/>
<dbReference type="RefSeq" id="WP_349639902.1">
    <property type="nucleotide sequence ID" value="NZ_CP090958.1"/>
</dbReference>
<dbReference type="SUPFAM" id="SSF53254">
    <property type="entry name" value="Phosphoglycerate mutase-like"/>
    <property type="match status" value="1"/>
</dbReference>
<keyword evidence="2" id="KW-1185">Reference proteome</keyword>
<reference evidence="1 2" key="1">
    <citation type="submission" date="2023-05" db="EMBL/GenBank/DDBJ databases">
        <title>Lithophilousrod everest ZFBP1038 complete genpme.</title>
        <authorList>
            <person name="Tian M."/>
        </authorList>
    </citation>
    <scope>NUCLEOTIDE SEQUENCE [LARGE SCALE GENOMIC DNA]</scope>
    <source>
        <strain evidence="1 2">ZFBP1038</strain>
    </source>
</reference>
<dbReference type="Gene3D" id="3.40.50.1240">
    <property type="entry name" value="Phosphoglycerate mutase-like"/>
    <property type="match status" value="1"/>
</dbReference>
<dbReference type="Proteomes" id="UP001209083">
    <property type="component" value="Chromosome"/>
</dbReference>